<feature type="region of interest" description="Disordered" evidence="1">
    <location>
        <begin position="1"/>
        <end position="22"/>
    </location>
</feature>
<proteinExistence type="predicted"/>
<evidence type="ECO:0000256" key="1">
    <source>
        <dbReference type="SAM" id="MobiDB-lite"/>
    </source>
</evidence>
<gene>
    <name evidence="2" type="ORF">D6C78_09708</name>
</gene>
<accession>A0A4T0BEI7</accession>
<dbReference type="AlphaFoldDB" id="A0A4T0BEI7"/>
<name>A0A4T0BEI7_AURPU</name>
<dbReference type="PANTHER" id="PTHR39398:SF1">
    <property type="entry name" value="CSN8_PSMD8_EIF3K DOMAIN-CONTAINING PROTEIN"/>
    <property type="match status" value="1"/>
</dbReference>
<sequence>MSSSNARPPARRGPSGAWGRLRQPQIDPLEVYGLPSKGETRLADLKTQETYFERIVTRYMKFCASHPTGEKLEAAFQNLSLATTSTAAPSPAVASLHTAKAQHHTTTTPQQPQAQEMSTILMAMRKLREALVASHRVDAFAQRVYTFQIRASILCKHLETYHPALQYLLYKIHPRTPLSRPELQEFASYLVLDMVCRQGDFVDAYRLKRCFGIRDGKVDKVVKALVHDDWVVFWRMRRAVDGYQRCLMSWAEEGVRLHALKCLGRGYMMVDKGFVERSAERGWEELVERDKVGWVLREDGVVVVRKPKGT</sequence>
<protein>
    <recommendedName>
        <fullName evidence="4">CSN8/PSMD8/EIF3K domain-containing protein</fullName>
    </recommendedName>
</protein>
<evidence type="ECO:0000313" key="2">
    <source>
        <dbReference type="EMBL" id="TIA30255.1"/>
    </source>
</evidence>
<organism evidence="2 3">
    <name type="scientific">Aureobasidium pullulans</name>
    <name type="common">Black yeast</name>
    <name type="synonym">Pullularia pullulans</name>
    <dbReference type="NCBI Taxonomy" id="5580"/>
    <lineage>
        <taxon>Eukaryota</taxon>
        <taxon>Fungi</taxon>
        <taxon>Dikarya</taxon>
        <taxon>Ascomycota</taxon>
        <taxon>Pezizomycotina</taxon>
        <taxon>Dothideomycetes</taxon>
        <taxon>Dothideomycetidae</taxon>
        <taxon>Dothideales</taxon>
        <taxon>Saccotheciaceae</taxon>
        <taxon>Aureobasidium</taxon>
    </lineage>
</organism>
<comment type="caution">
    <text evidence="2">The sequence shown here is derived from an EMBL/GenBank/DDBJ whole genome shotgun (WGS) entry which is preliminary data.</text>
</comment>
<evidence type="ECO:0000313" key="3">
    <source>
        <dbReference type="Proteomes" id="UP000308724"/>
    </source>
</evidence>
<dbReference type="PANTHER" id="PTHR39398">
    <property type="entry name" value="YALI0F14311P"/>
    <property type="match status" value="1"/>
</dbReference>
<dbReference type="EMBL" id="QZBZ01000367">
    <property type="protein sequence ID" value="TIA30255.1"/>
    <property type="molecule type" value="Genomic_DNA"/>
</dbReference>
<evidence type="ECO:0008006" key="4">
    <source>
        <dbReference type="Google" id="ProtNLM"/>
    </source>
</evidence>
<reference evidence="2 3" key="1">
    <citation type="submission" date="2018-10" db="EMBL/GenBank/DDBJ databases">
        <title>Fifty Aureobasidium pullulans genomes reveal a recombining polyextremotolerant generalist.</title>
        <authorList>
            <person name="Gostincar C."/>
            <person name="Turk M."/>
            <person name="Zajc J."/>
            <person name="Gunde-Cimerman N."/>
        </authorList>
    </citation>
    <scope>NUCLEOTIDE SEQUENCE [LARGE SCALE GENOMIC DNA]</scope>
    <source>
        <strain evidence="2 3">EXF-1645</strain>
    </source>
</reference>
<dbReference type="Proteomes" id="UP000308724">
    <property type="component" value="Unassembled WGS sequence"/>
</dbReference>